<dbReference type="Pfam" id="PF04371">
    <property type="entry name" value="PAD_porph"/>
    <property type="match status" value="1"/>
</dbReference>
<sequence>MYRIGHLTQRLAGPINDSPDRVRTSHAEEPRDSRAPACFVLYSNASHTAAYGLHSGSKHIEVPSSDQQTYTRPAEAGKHQFIILSWPGTHPGYVTETGSGLSAESETIAAVVEAVAQFEPVRLVADQKYLEQAKTRFSGSNTTTAYSINVFSVSTGAPGTWMRDIAPTFTSSDDDGKLYGVDYNFNTWGNETQNEASNRFARSLLAHLDIPRISASITIEGGAIEVDGQGTLIASKSSIINDNRNPDQSRAQIEAELSRTLGIQKFLWVPGVKNLDATDFHIDAVARFVRPGVVLMANPHDPTDASKKDGAWIEAHREARRILANSTDAHGRPLEIIDVLEPKFEVVVPDKETQDRLKGDKAAGHRPVFSYANYLLVKDGVILPQFGDAEADAAALETLHMAFPERKVVPVMARALGMLGGGIHCASQEVPLV</sequence>
<dbReference type="GO" id="GO:0009446">
    <property type="term" value="P:putrescine biosynthetic process"/>
    <property type="evidence" value="ECO:0007669"/>
    <property type="project" value="InterPro"/>
</dbReference>
<dbReference type="PANTHER" id="PTHR31377:SF0">
    <property type="entry name" value="AGMATINE DEIMINASE-RELATED"/>
    <property type="match status" value="1"/>
</dbReference>
<dbReference type="PANTHER" id="PTHR31377">
    <property type="entry name" value="AGMATINE DEIMINASE-RELATED"/>
    <property type="match status" value="1"/>
</dbReference>
<evidence type="ECO:0000256" key="1">
    <source>
        <dbReference type="ARBA" id="ARBA00022801"/>
    </source>
</evidence>
<dbReference type="Proteomes" id="UP000235728">
    <property type="component" value="Unassembled WGS sequence"/>
</dbReference>
<feature type="compositionally biased region" description="Basic and acidic residues" evidence="2">
    <location>
        <begin position="18"/>
        <end position="31"/>
    </location>
</feature>
<dbReference type="SUPFAM" id="SSF55909">
    <property type="entry name" value="Pentein"/>
    <property type="match status" value="1"/>
</dbReference>
<dbReference type="GO" id="GO:0004668">
    <property type="term" value="F:protein-arginine deiminase activity"/>
    <property type="evidence" value="ECO:0007669"/>
    <property type="project" value="InterPro"/>
</dbReference>
<reference evidence="3 4" key="1">
    <citation type="journal article" date="2016" name="Appl. Microbiol. Biotechnol.">
        <title>Characterization of T-DNA insertion mutants with decreased virulence in the entomopathogenic fungus Beauveria bassiana JEF-007.</title>
        <authorList>
            <person name="Kim S."/>
            <person name="Lee S.J."/>
            <person name="Nai Y.S."/>
            <person name="Yu J.S."/>
            <person name="Lee M.R."/>
            <person name="Yang Y.T."/>
            <person name="Kim J.S."/>
        </authorList>
    </citation>
    <scope>NUCLEOTIDE SEQUENCE [LARGE SCALE GENOMIC DNA]</scope>
    <source>
        <strain evidence="3 4">JEF-007</strain>
    </source>
</reference>
<organism evidence="3 4">
    <name type="scientific">Beauveria bassiana</name>
    <name type="common">White muscardine disease fungus</name>
    <name type="synonym">Tritirachium shiotae</name>
    <dbReference type="NCBI Taxonomy" id="176275"/>
    <lineage>
        <taxon>Eukaryota</taxon>
        <taxon>Fungi</taxon>
        <taxon>Dikarya</taxon>
        <taxon>Ascomycota</taxon>
        <taxon>Pezizomycotina</taxon>
        <taxon>Sordariomycetes</taxon>
        <taxon>Hypocreomycetidae</taxon>
        <taxon>Hypocreales</taxon>
        <taxon>Cordycipitaceae</taxon>
        <taxon>Beauveria</taxon>
    </lineage>
</organism>
<accession>A0A2N6N898</accession>
<keyword evidence="1" id="KW-0378">Hydrolase</keyword>
<feature type="region of interest" description="Disordered" evidence="2">
    <location>
        <begin position="1"/>
        <end position="31"/>
    </location>
</feature>
<dbReference type="EMBL" id="MRVG01000021">
    <property type="protein sequence ID" value="PMB63489.1"/>
    <property type="molecule type" value="Genomic_DNA"/>
</dbReference>
<dbReference type="GO" id="GO:0047632">
    <property type="term" value="F:agmatine deiminase activity"/>
    <property type="evidence" value="ECO:0007669"/>
    <property type="project" value="TreeGrafter"/>
</dbReference>
<name>A0A2N6N898_BEABA</name>
<protein>
    <submittedName>
        <fullName evidence="3">Agmatine deiminase</fullName>
    </submittedName>
</protein>
<dbReference type="InterPro" id="IPR007466">
    <property type="entry name" value="Peptidyl-Arg-deiminase_porph"/>
</dbReference>
<evidence type="ECO:0000256" key="2">
    <source>
        <dbReference type="SAM" id="MobiDB-lite"/>
    </source>
</evidence>
<proteinExistence type="predicted"/>
<gene>
    <name evidence="3" type="primary">AIH_1</name>
    <name evidence="3" type="ORF">BM221_010710</name>
</gene>
<dbReference type="OMA" id="IGVDCNT"/>
<dbReference type="AlphaFoldDB" id="A0A2N6N898"/>
<comment type="caution">
    <text evidence="3">The sequence shown here is derived from an EMBL/GenBank/DDBJ whole genome shotgun (WGS) entry which is preliminary data.</text>
</comment>
<evidence type="ECO:0000313" key="4">
    <source>
        <dbReference type="Proteomes" id="UP000235728"/>
    </source>
</evidence>
<dbReference type="Gene3D" id="3.75.10.10">
    <property type="entry name" value="L-arginine/glycine Amidinotransferase, Chain A"/>
    <property type="match status" value="1"/>
</dbReference>
<evidence type="ECO:0000313" key="3">
    <source>
        <dbReference type="EMBL" id="PMB63489.1"/>
    </source>
</evidence>